<evidence type="ECO:0000256" key="2">
    <source>
        <dbReference type="SAM" id="MobiDB-lite"/>
    </source>
</evidence>
<accession>A0AAD9DNP9</accession>
<evidence type="ECO:0000259" key="4">
    <source>
        <dbReference type="Pfam" id="PF13339"/>
    </source>
</evidence>
<sequence>MSASISQQLSDLLNPLPNFVDPEDDQDEETKARVIDRFDEDDEEEDLPCAGLRKRTTALLEDTDTRYRGQRTSRRDLRKEMDASSEEDDEGDEEEDINNGDVNKDVEDEEEDEGDDNSGEEEEDLNSDDISQISHSVSKMKASDMILPKVTDFHKLTEGMDDLGESEDEENGDTDEEGDSEEGSEEENGAEGEVDEDDSGALMTFSKEKVDEEVKKGEAVRNQLALWDLLLEGRIKMQKALLIANQLPQPDTFPEFKSKGGPEYAGALQNSHKALKALQRSLLELQDLLLYQSPDTRGIAQGKNWPGHRKAKDDEEVNSSDEPIEDDDGQDTAAAPSGPPKRKLDVAEYPDFMAKRFAAFQPYCDDTLQKWYDKTRLTTGKAKAADLALKANVHLKDLDEEIFDDDDFYHQLLRELIERKTSAADPNDQVAMGRQWLAIQKLRSKIKKKVDTKASKGRKVRFHIHSKLVNFMAPMDHSSMGDEARACLSANPNPLSNRAEANQTPSPSL</sequence>
<dbReference type="AlphaFoldDB" id="A0AAD9DNP9"/>
<feature type="compositionally biased region" description="Basic and acidic residues" evidence="2">
    <location>
        <begin position="63"/>
        <end position="82"/>
    </location>
</feature>
<evidence type="ECO:0000256" key="1">
    <source>
        <dbReference type="ARBA" id="ARBA00008966"/>
    </source>
</evidence>
<dbReference type="EMBL" id="JAROKS010000023">
    <property type="protein sequence ID" value="KAK1787533.1"/>
    <property type="molecule type" value="Genomic_DNA"/>
</dbReference>
<feature type="compositionally biased region" description="Polar residues" evidence="2">
    <location>
        <begin position="1"/>
        <end position="11"/>
    </location>
</feature>
<feature type="region of interest" description="Disordered" evidence="2">
    <location>
        <begin position="1"/>
        <end position="201"/>
    </location>
</feature>
<comment type="similarity">
    <text evidence="1">Belongs to the AATF family.</text>
</comment>
<evidence type="ECO:0008006" key="7">
    <source>
        <dbReference type="Google" id="ProtNLM"/>
    </source>
</evidence>
<feature type="compositionally biased region" description="Acidic residues" evidence="2">
    <location>
        <begin position="83"/>
        <end position="98"/>
    </location>
</feature>
<evidence type="ECO:0000313" key="5">
    <source>
        <dbReference type="EMBL" id="KAK1787533.1"/>
    </source>
</evidence>
<dbReference type="PANTHER" id="PTHR15565">
    <property type="entry name" value="AATF PROTEIN APOPTOSIS ANTAGONIZING TRANSCRIPTION FACTOR"/>
    <property type="match status" value="1"/>
</dbReference>
<organism evidence="5 6">
    <name type="scientific">Electrophorus voltai</name>
    <dbReference type="NCBI Taxonomy" id="2609070"/>
    <lineage>
        <taxon>Eukaryota</taxon>
        <taxon>Metazoa</taxon>
        <taxon>Chordata</taxon>
        <taxon>Craniata</taxon>
        <taxon>Vertebrata</taxon>
        <taxon>Euteleostomi</taxon>
        <taxon>Actinopterygii</taxon>
        <taxon>Neopterygii</taxon>
        <taxon>Teleostei</taxon>
        <taxon>Ostariophysi</taxon>
        <taxon>Gymnotiformes</taxon>
        <taxon>Gymnotoidei</taxon>
        <taxon>Gymnotidae</taxon>
        <taxon>Electrophorus</taxon>
    </lineage>
</organism>
<evidence type="ECO:0000313" key="6">
    <source>
        <dbReference type="Proteomes" id="UP001239994"/>
    </source>
</evidence>
<dbReference type="GO" id="GO:0006357">
    <property type="term" value="P:regulation of transcription by RNA polymerase II"/>
    <property type="evidence" value="ECO:0007669"/>
    <property type="project" value="TreeGrafter"/>
</dbReference>
<feature type="compositionally biased region" description="Polar residues" evidence="2">
    <location>
        <begin position="490"/>
        <end position="509"/>
    </location>
</feature>
<dbReference type="InterPro" id="IPR039223">
    <property type="entry name" value="AATF/Bfr2"/>
</dbReference>
<dbReference type="Pfam" id="PF13339">
    <property type="entry name" value="AATF-Che1"/>
    <property type="match status" value="1"/>
</dbReference>
<dbReference type="Proteomes" id="UP001239994">
    <property type="component" value="Unassembled WGS sequence"/>
</dbReference>
<dbReference type="GO" id="GO:0005730">
    <property type="term" value="C:nucleolus"/>
    <property type="evidence" value="ECO:0007669"/>
    <property type="project" value="TreeGrafter"/>
</dbReference>
<reference evidence="5" key="1">
    <citation type="submission" date="2023-03" db="EMBL/GenBank/DDBJ databases">
        <title>Electrophorus voltai genome.</title>
        <authorList>
            <person name="Bian C."/>
        </authorList>
    </citation>
    <scope>NUCLEOTIDE SEQUENCE</scope>
    <source>
        <strain evidence="5">CB-2022</strain>
        <tissue evidence="5">Muscle</tissue>
    </source>
</reference>
<comment type="caution">
    <text evidence="5">The sequence shown here is derived from an EMBL/GenBank/DDBJ whole genome shotgun (WGS) entry which is preliminary data.</text>
</comment>
<feature type="domain" description="Apoptosis-antagonizing transcription factor C-terminal" evidence="3">
    <location>
        <begin position="409"/>
        <end position="489"/>
    </location>
</feature>
<feature type="compositionally biased region" description="Acidic residues" evidence="2">
    <location>
        <begin position="159"/>
        <end position="199"/>
    </location>
</feature>
<protein>
    <recommendedName>
        <fullName evidence="7">Apoptosis antagonizing transcription factor</fullName>
    </recommendedName>
</protein>
<proteinExistence type="inferred from homology"/>
<gene>
    <name evidence="5" type="ORF">P4O66_016029</name>
</gene>
<dbReference type="InterPro" id="IPR012617">
    <property type="entry name" value="AATF_C"/>
</dbReference>
<feature type="compositionally biased region" description="Acidic residues" evidence="2">
    <location>
        <begin position="38"/>
        <end position="47"/>
    </location>
</feature>
<feature type="region of interest" description="Disordered" evidence="2">
    <location>
        <begin position="299"/>
        <end position="344"/>
    </location>
</feature>
<dbReference type="InterPro" id="IPR025160">
    <property type="entry name" value="AATF"/>
</dbReference>
<feature type="domain" description="AATF leucine zipper-containing" evidence="4">
    <location>
        <begin position="213"/>
        <end position="374"/>
    </location>
</feature>
<feature type="region of interest" description="Disordered" evidence="2">
    <location>
        <begin position="483"/>
        <end position="509"/>
    </location>
</feature>
<dbReference type="Pfam" id="PF08164">
    <property type="entry name" value="TRAUB"/>
    <property type="match status" value="1"/>
</dbReference>
<feature type="compositionally biased region" description="Acidic residues" evidence="2">
    <location>
        <begin position="314"/>
        <end position="330"/>
    </location>
</feature>
<feature type="compositionally biased region" description="Acidic residues" evidence="2">
    <location>
        <begin position="106"/>
        <end position="127"/>
    </location>
</feature>
<evidence type="ECO:0000259" key="3">
    <source>
        <dbReference type="Pfam" id="PF08164"/>
    </source>
</evidence>
<keyword evidence="6" id="KW-1185">Reference proteome</keyword>
<name>A0AAD9DNP9_9TELE</name>
<dbReference type="PANTHER" id="PTHR15565:SF0">
    <property type="entry name" value="PROTEIN AATF"/>
    <property type="match status" value="1"/>
</dbReference>